<organism evidence="4 5">
    <name type="scientific">Helicobacter brantae</name>
    <dbReference type="NCBI Taxonomy" id="375927"/>
    <lineage>
        <taxon>Bacteria</taxon>
        <taxon>Pseudomonadati</taxon>
        <taxon>Campylobacterota</taxon>
        <taxon>Epsilonproteobacteria</taxon>
        <taxon>Campylobacterales</taxon>
        <taxon>Helicobacteraceae</taxon>
        <taxon>Helicobacter</taxon>
    </lineage>
</organism>
<dbReference type="Gene3D" id="2.30.110.10">
    <property type="entry name" value="Electron Transport, Fmn-binding Protein, Chain A"/>
    <property type="match status" value="1"/>
</dbReference>
<dbReference type="EMBL" id="NXLV01000003">
    <property type="protein sequence ID" value="RDU71438.1"/>
    <property type="molecule type" value="Genomic_DNA"/>
</dbReference>
<sequence>MIEKIISHMNEHHQKELIALAKRFGAIKEIKKITLDNVDTKGLDILCDEKIIRVDFPQEVTIPQLKEAIIELCQSVEKDIEEDKIKSEILSFRESFGSVMIASVDQEGQAIASYAPLLRYEGRFFIYISEVAEHYHSIKANPEKIEVLFLEDECKAKSVIARKRLRYKARAEFREKDSEFEKIFSSFELSHPHAGGLNTIKGMQDFHLIELHFKEGRYVKGFGGAYDIDERGEVRFAMGNNPHKFPHK</sequence>
<feature type="domain" description="Pyridoxamine 5'-phosphate oxidase N-terminal" evidence="2">
    <location>
        <begin position="86"/>
        <end position="219"/>
    </location>
</feature>
<protein>
    <submittedName>
        <fullName evidence="4">HugZ family heme oxygenase</fullName>
    </submittedName>
</protein>
<dbReference type="Pfam" id="PF01243">
    <property type="entry name" value="PNPOx_N"/>
    <property type="match status" value="1"/>
</dbReference>
<dbReference type="GO" id="GO:0016627">
    <property type="term" value="F:oxidoreductase activity, acting on the CH-CH group of donors"/>
    <property type="evidence" value="ECO:0007669"/>
    <property type="project" value="TreeGrafter"/>
</dbReference>
<evidence type="ECO:0000313" key="5">
    <source>
        <dbReference type="Proteomes" id="UP000257045"/>
    </source>
</evidence>
<dbReference type="InterPro" id="IPR052019">
    <property type="entry name" value="F420H2_bilvrd_red/Heme_oxyg"/>
</dbReference>
<dbReference type="PANTHER" id="PTHR35176">
    <property type="entry name" value="HEME OXYGENASE HI_0854-RELATED"/>
    <property type="match status" value="1"/>
</dbReference>
<dbReference type="OrthoDB" id="92793at2"/>
<keyword evidence="1" id="KW-0560">Oxidoreductase</keyword>
<dbReference type="Proteomes" id="UP000257045">
    <property type="component" value="Unassembled WGS sequence"/>
</dbReference>
<dbReference type="AlphaFoldDB" id="A0A3D8J1S2"/>
<dbReference type="RefSeq" id="WP_115569150.1">
    <property type="nucleotide sequence ID" value="NZ_NXLV01000003.1"/>
</dbReference>
<accession>A0A3D8J1S2</accession>
<dbReference type="InterPro" id="IPR019595">
    <property type="entry name" value="DUF2470"/>
</dbReference>
<feature type="domain" description="DUF2470" evidence="3">
    <location>
        <begin position="4"/>
        <end position="70"/>
    </location>
</feature>
<dbReference type="NCBIfam" id="TIGR04109">
    <property type="entry name" value="heme_ox_HugZ"/>
    <property type="match status" value="1"/>
</dbReference>
<dbReference type="InterPro" id="IPR011576">
    <property type="entry name" value="Pyridox_Oxase_N"/>
</dbReference>
<proteinExistence type="predicted"/>
<dbReference type="InterPro" id="IPR037119">
    <property type="entry name" value="Haem_oxidase_HugZ-like_sf"/>
</dbReference>
<keyword evidence="5" id="KW-1185">Reference proteome</keyword>
<evidence type="ECO:0000256" key="1">
    <source>
        <dbReference type="ARBA" id="ARBA00023002"/>
    </source>
</evidence>
<comment type="caution">
    <text evidence="4">The sequence shown here is derived from an EMBL/GenBank/DDBJ whole genome shotgun (WGS) entry which is preliminary data.</text>
</comment>
<dbReference type="GO" id="GO:0070967">
    <property type="term" value="F:coenzyme F420 binding"/>
    <property type="evidence" value="ECO:0007669"/>
    <property type="project" value="TreeGrafter"/>
</dbReference>
<dbReference type="Gene3D" id="3.20.180.10">
    <property type="entry name" value="PNP-oxidase-like"/>
    <property type="match status" value="1"/>
</dbReference>
<evidence type="ECO:0000259" key="3">
    <source>
        <dbReference type="Pfam" id="PF10615"/>
    </source>
</evidence>
<dbReference type="Pfam" id="PF10615">
    <property type="entry name" value="DUF2470"/>
    <property type="match status" value="1"/>
</dbReference>
<reference evidence="4 5" key="1">
    <citation type="submission" date="2018-04" db="EMBL/GenBank/DDBJ databases">
        <title>Novel Campyloabacter and Helicobacter Species and Strains.</title>
        <authorList>
            <person name="Mannion A.J."/>
            <person name="Shen Z."/>
            <person name="Fox J.G."/>
        </authorList>
    </citation>
    <scope>NUCLEOTIDE SEQUENCE [LARGE SCALE GENOMIC DNA]</scope>
    <source>
        <strain evidence="4 5">MIT 04-9366</strain>
    </source>
</reference>
<dbReference type="PANTHER" id="PTHR35176:SF6">
    <property type="entry name" value="HEME OXYGENASE HI_0854-RELATED"/>
    <property type="match status" value="1"/>
</dbReference>
<dbReference type="GO" id="GO:0005829">
    <property type="term" value="C:cytosol"/>
    <property type="evidence" value="ECO:0007669"/>
    <property type="project" value="TreeGrafter"/>
</dbReference>
<name>A0A3D8J1S2_9HELI</name>
<dbReference type="SUPFAM" id="SSF50475">
    <property type="entry name" value="FMN-binding split barrel"/>
    <property type="match status" value="2"/>
</dbReference>
<dbReference type="InterPro" id="IPR026324">
    <property type="entry name" value="Haem_oxygenase_HugZ"/>
</dbReference>
<evidence type="ECO:0000259" key="2">
    <source>
        <dbReference type="Pfam" id="PF01243"/>
    </source>
</evidence>
<dbReference type="InterPro" id="IPR012349">
    <property type="entry name" value="Split_barrel_FMN-bd"/>
</dbReference>
<evidence type="ECO:0000313" key="4">
    <source>
        <dbReference type="EMBL" id="RDU71438.1"/>
    </source>
</evidence>
<gene>
    <name evidence="4" type="primary">hugZ</name>
    <name evidence="4" type="ORF">CQA58_02505</name>
</gene>